<proteinExistence type="predicted"/>
<dbReference type="EMBL" id="LNQP01000043">
    <property type="protein sequence ID" value="KSU87476.1"/>
    <property type="molecule type" value="Genomic_DNA"/>
</dbReference>
<name>A0A0V8JK95_9BACI</name>
<dbReference type="RefSeq" id="WP_062686910.1">
    <property type="nucleotide sequence ID" value="NZ_KQ758658.1"/>
</dbReference>
<dbReference type="CDD" id="cd14728">
    <property type="entry name" value="Ere-like"/>
    <property type="match status" value="1"/>
</dbReference>
<evidence type="ECO:0000313" key="1">
    <source>
        <dbReference type="EMBL" id="KSU87476.1"/>
    </source>
</evidence>
<dbReference type="GO" id="GO:0046677">
    <property type="term" value="P:response to antibiotic"/>
    <property type="evidence" value="ECO:0007669"/>
    <property type="project" value="InterPro"/>
</dbReference>
<sequence>MFFSKEREKEVINWLEAHSYRLAEPIDCASQDFSFLKSVIQDKRIVWLGENGHFIREHTMLKEKIISFLHKEMGFNVLAFESGLAEAYGANELKEASTPEAFMKNSIYSLWATEDTEPLFHLLKRQDFRLAGIDINPSSIPDTFLRFVAKLQPFVTEEQLQAFEFIERGAYEWYYKIGQYTAARKKVPNDVLQLFKHFKEQAITKANDLIKSIQFHLLNEREQAKETYLHVMQRSLANRLYFLNHLTEDHRTYKKVREQRLCENVEWLCNELYPNEKIIIWAHNMHIFKNFRSFFSKFEPMGSKISKTLQNDSYYMGLFMYEGETITDTGQAYKLSKPPKKSLEDYLSKVNSPTTFVDFSQLQKQRENEWIFKKTVFLDSGTMQTLITPREQMDGALFVQKVSPPPFKKEGEK</sequence>
<dbReference type="PANTHER" id="PTHR31299:SF0">
    <property type="entry name" value="ESTERASE, PUTATIVE (AFU_ORTHOLOGUE AFUA_1G05850)-RELATED"/>
    <property type="match status" value="1"/>
</dbReference>
<dbReference type="SUPFAM" id="SSF159501">
    <property type="entry name" value="EreA/ChaN-like"/>
    <property type="match status" value="1"/>
</dbReference>
<dbReference type="PANTHER" id="PTHR31299">
    <property type="entry name" value="ESTERASE, PUTATIVE (AFU_ORTHOLOGUE AFUA_1G05850)-RELATED"/>
    <property type="match status" value="1"/>
</dbReference>
<dbReference type="Gene3D" id="3.40.1660.10">
    <property type="entry name" value="EreA-like (biosynthetic domain)"/>
    <property type="match status" value="2"/>
</dbReference>
<evidence type="ECO:0000313" key="2">
    <source>
        <dbReference type="Proteomes" id="UP000053681"/>
    </source>
</evidence>
<dbReference type="Proteomes" id="UP000053681">
    <property type="component" value="Unassembled WGS sequence"/>
</dbReference>
<organism evidence="1 2">
    <name type="scientific">Priestia veravalensis</name>
    <dbReference type="NCBI Taxonomy" id="1414648"/>
    <lineage>
        <taxon>Bacteria</taxon>
        <taxon>Bacillati</taxon>
        <taxon>Bacillota</taxon>
        <taxon>Bacilli</taxon>
        <taxon>Bacillales</taxon>
        <taxon>Bacillaceae</taxon>
        <taxon>Priestia</taxon>
    </lineage>
</organism>
<dbReference type="AlphaFoldDB" id="A0A0V8JK95"/>
<comment type="caution">
    <text evidence="1">The sequence shown here is derived from an EMBL/GenBank/DDBJ whole genome shotgun (WGS) entry which is preliminary data.</text>
</comment>
<dbReference type="InterPro" id="IPR052036">
    <property type="entry name" value="Hydrolase/PRTase-associated"/>
</dbReference>
<gene>
    <name evidence="1" type="ORF">AS180_13060</name>
</gene>
<accession>A0A0V8JK95</accession>
<dbReference type="InterPro" id="IPR007815">
    <property type="entry name" value="Emycin_Estase"/>
</dbReference>
<dbReference type="Pfam" id="PF05139">
    <property type="entry name" value="Erythro_esteras"/>
    <property type="match status" value="1"/>
</dbReference>
<keyword evidence="2" id="KW-1185">Reference proteome</keyword>
<protein>
    <submittedName>
        <fullName evidence="1">Erythromycin esterase</fullName>
    </submittedName>
</protein>
<reference evidence="1 2" key="1">
    <citation type="submission" date="2015-11" db="EMBL/GenBank/DDBJ databases">
        <title>Bacillus caseinolyticus sp nov.</title>
        <authorList>
            <person name="Dastager S.G."/>
            <person name="Mawlankar R."/>
        </authorList>
    </citation>
    <scope>NUCLEOTIDE SEQUENCE [LARGE SCALE GENOMIC DNA]</scope>
    <source>
        <strain evidence="1 2">SGD-V-76</strain>
    </source>
</reference>